<protein>
    <submittedName>
        <fullName evidence="1">Uncharacterized protein</fullName>
    </submittedName>
</protein>
<dbReference type="Proteomes" id="UP000323506">
    <property type="component" value="Chromosome A05"/>
</dbReference>
<evidence type="ECO:0000313" key="2">
    <source>
        <dbReference type="Proteomes" id="UP000323506"/>
    </source>
</evidence>
<proteinExistence type="predicted"/>
<dbReference type="EMBL" id="CM017692">
    <property type="protein sequence ID" value="TYH17002.1"/>
    <property type="molecule type" value="Genomic_DNA"/>
</dbReference>
<organism evidence="1 2">
    <name type="scientific">Gossypium darwinii</name>
    <name type="common">Darwin's cotton</name>
    <name type="synonym">Gossypium barbadense var. darwinii</name>
    <dbReference type="NCBI Taxonomy" id="34276"/>
    <lineage>
        <taxon>Eukaryota</taxon>
        <taxon>Viridiplantae</taxon>
        <taxon>Streptophyta</taxon>
        <taxon>Embryophyta</taxon>
        <taxon>Tracheophyta</taxon>
        <taxon>Spermatophyta</taxon>
        <taxon>Magnoliopsida</taxon>
        <taxon>eudicotyledons</taxon>
        <taxon>Gunneridae</taxon>
        <taxon>Pentapetalae</taxon>
        <taxon>rosids</taxon>
        <taxon>malvids</taxon>
        <taxon>Malvales</taxon>
        <taxon>Malvaceae</taxon>
        <taxon>Malvoideae</taxon>
        <taxon>Gossypium</taxon>
    </lineage>
</organism>
<accession>A0A5D2GGD9</accession>
<keyword evidence="2" id="KW-1185">Reference proteome</keyword>
<reference evidence="1 2" key="1">
    <citation type="submission" date="2019-06" db="EMBL/GenBank/DDBJ databases">
        <title>WGS assembly of Gossypium darwinii.</title>
        <authorList>
            <person name="Chen Z.J."/>
            <person name="Sreedasyam A."/>
            <person name="Ando A."/>
            <person name="Song Q."/>
            <person name="De L."/>
            <person name="Hulse-Kemp A."/>
            <person name="Ding M."/>
            <person name="Ye W."/>
            <person name="Kirkbride R."/>
            <person name="Jenkins J."/>
            <person name="Plott C."/>
            <person name="Lovell J."/>
            <person name="Lin Y.-M."/>
            <person name="Vaughn R."/>
            <person name="Liu B."/>
            <person name="Li W."/>
            <person name="Simpson S."/>
            <person name="Scheffler B."/>
            <person name="Saski C."/>
            <person name="Grover C."/>
            <person name="Hu G."/>
            <person name="Conover J."/>
            <person name="Carlson J."/>
            <person name="Shu S."/>
            <person name="Boston L."/>
            <person name="Williams M."/>
            <person name="Peterson D."/>
            <person name="Mcgee K."/>
            <person name="Jones D."/>
            <person name="Wendel J."/>
            <person name="Stelly D."/>
            <person name="Grimwood J."/>
            <person name="Schmutz J."/>
        </authorList>
    </citation>
    <scope>NUCLEOTIDE SEQUENCE [LARGE SCALE GENOMIC DNA]</scope>
    <source>
        <strain evidence="1">1808015.09</strain>
    </source>
</reference>
<name>A0A5D2GGD9_GOSDA</name>
<evidence type="ECO:0000313" key="1">
    <source>
        <dbReference type="EMBL" id="TYH17002.1"/>
    </source>
</evidence>
<sequence length="49" mass="5691">MKTCVSISRVRLRRTKKGFRACSLDWFCCVEMITDLSNHQEDGTIMLIP</sequence>
<gene>
    <name evidence="1" type="ORF">ES288_A05G158700v1</name>
</gene>
<dbReference type="AlphaFoldDB" id="A0A5D2GGD9"/>